<feature type="transmembrane region" description="Helical" evidence="8">
    <location>
        <begin position="117"/>
        <end position="138"/>
    </location>
</feature>
<comment type="similarity">
    <text evidence="8">Belongs to the binding-protein-dependent transport system permease family.</text>
</comment>
<dbReference type="RefSeq" id="WP_288798656.1">
    <property type="nucleotide sequence ID" value="NZ_CP118868.1"/>
</dbReference>
<evidence type="ECO:0000256" key="1">
    <source>
        <dbReference type="ARBA" id="ARBA00004429"/>
    </source>
</evidence>
<organism evidence="10 11">
    <name type="scientific">Amygdalobacter indicium</name>
    <dbReference type="NCBI Taxonomy" id="3029272"/>
    <lineage>
        <taxon>Bacteria</taxon>
        <taxon>Bacillati</taxon>
        <taxon>Bacillota</taxon>
        <taxon>Clostridia</taxon>
        <taxon>Eubacteriales</taxon>
        <taxon>Oscillospiraceae</taxon>
        <taxon>Amygdalobacter</taxon>
    </lineage>
</organism>
<feature type="transmembrane region" description="Helical" evidence="8">
    <location>
        <begin position="509"/>
        <end position="528"/>
    </location>
</feature>
<dbReference type="EMBL" id="CP118868">
    <property type="protein sequence ID" value="WEG35453.1"/>
    <property type="molecule type" value="Genomic_DNA"/>
</dbReference>
<keyword evidence="2 8" id="KW-0813">Transport</keyword>
<evidence type="ECO:0000256" key="4">
    <source>
        <dbReference type="ARBA" id="ARBA00022519"/>
    </source>
</evidence>
<dbReference type="Gene3D" id="1.10.3720.10">
    <property type="entry name" value="MetI-like"/>
    <property type="match status" value="2"/>
</dbReference>
<evidence type="ECO:0000256" key="7">
    <source>
        <dbReference type="ARBA" id="ARBA00023136"/>
    </source>
</evidence>
<keyword evidence="4" id="KW-0997">Cell inner membrane</keyword>
<feature type="domain" description="ABC transmembrane type-1" evidence="9">
    <location>
        <begin position="378"/>
        <end position="569"/>
    </location>
</feature>
<feature type="transmembrane region" description="Helical" evidence="8">
    <location>
        <begin position="273"/>
        <end position="290"/>
    </location>
</feature>
<dbReference type="PANTHER" id="PTHR43357:SF4">
    <property type="entry name" value="INNER MEMBRANE ABC TRANSPORTER PERMEASE PROTEIN YDCV"/>
    <property type="match status" value="1"/>
</dbReference>
<evidence type="ECO:0000313" key="11">
    <source>
        <dbReference type="Proteomes" id="UP001220478"/>
    </source>
</evidence>
<dbReference type="Pfam" id="PF00528">
    <property type="entry name" value="BPD_transp_1"/>
    <property type="match status" value="2"/>
</dbReference>
<feature type="transmembrane region" description="Helical" evidence="8">
    <location>
        <begin position="322"/>
        <end position="347"/>
    </location>
</feature>
<accession>A0ABY8C433</accession>
<keyword evidence="6 8" id="KW-1133">Transmembrane helix</keyword>
<evidence type="ECO:0000256" key="8">
    <source>
        <dbReference type="RuleBase" id="RU363032"/>
    </source>
</evidence>
<dbReference type="InterPro" id="IPR035906">
    <property type="entry name" value="MetI-like_sf"/>
</dbReference>
<feature type="transmembrane region" description="Helical" evidence="8">
    <location>
        <begin position="29"/>
        <end position="58"/>
    </location>
</feature>
<keyword evidence="5 8" id="KW-0812">Transmembrane</keyword>
<reference evidence="10 11" key="1">
    <citation type="submission" date="2023-02" db="EMBL/GenBank/DDBJ databases">
        <title>Novel Oscillospiraceae bacterial genomes.</title>
        <authorList>
            <person name="Srinivasan S."/>
            <person name="Austin M.N."/>
            <person name="Fiedler T.L."/>
            <person name="Strenk S.M."/>
            <person name="Agnew K.J."/>
            <person name="Nagana Gowda G.A."/>
            <person name="Raftery D."/>
            <person name="Beamer M.A."/>
            <person name="Achilles S.L."/>
            <person name="Wiesenfeld H.C."/>
            <person name="Fredricks D.N."/>
            <person name="Hillier S.L."/>
        </authorList>
    </citation>
    <scope>NUCLEOTIDE SEQUENCE [LARGE SCALE GENOMIC DNA]</scope>
    <source>
        <strain evidence="10 11">CHIC02 1186E3-8</strain>
    </source>
</reference>
<keyword evidence="7 8" id="KW-0472">Membrane</keyword>
<feature type="domain" description="ABC transmembrane type-1" evidence="9">
    <location>
        <begin position="79"/>
        <end position="291"/>
    </location>
</feature>
<comment type="subcellular location">
    <subcellularLocation>
        <location evidence="1">Cell inner membrane</location>
        <topology evidence="1">Multi-pass membrane protein</topology>
    </subcellularLocation>
    <subcellularLocation>
        <location evidence="8">Cell membrane</location>
        <topology evidence="8">Multi-pass membrane protein</topology>
    </subcellularLocation>
</comment>
<dbReference type="Proteomes" id="UP001220478">
    <property type="component" value="Chromosome"/>
</dbReference>
<sequence>MKNFLRSIKASLHRSDLDKIEGRRFSLDMVLTLLSFVFLFIVVVLPMAMIIINVFFSGGKFDLSMFLRVLIDKENIKAMLNTLIIALAVTASGTIVGLFFAWLLGRSDIPLKSLMRSLFSIPYMFPPFFGAMAWDLLLSPRGGYFNTWYMQFTGADTALFNINSLGGIIFVEMSYYFPFVFMQVVSALERMDPTLEESARIAGAKQGYVIAKITLPLVKPAIASGALLILTSSLSHFGVPSILGFSQKIYTLPTRIYDLINRSSGDFQGIREGAALSVLLVAVVMLALVLQKQVLKAGSYDIIKGKSMRPMLIKLRGSKWPLLLIAMSFLLVVVVIPLIMIFLVGMLKAYGLPLTLANFTLSNYKEVLFNNKMVSDSITNSLILSISAGVICMTLGVMIAYVITKIKPRGKTVLEIISVLPYSIPGIVLAIGVILAWSGKLYFNFYNTIWIILIAYLARYLAFSMKSASASLQQVHYSLEDAARNCGASHFEALTDITLPLIRPAMVSGFFLIFLPAMRELTTSVLLYGPFTRTLGVAIYSLKSDGYIVQASALAGVAIIIIFICNAIVRYITKDRRGNN</sequence>
<feature type="transmembrane region" description="Helical" evidence="8">
    <location>
        <begin position="416"/>
        <end position="437"/>
    </location>
</feature>
<proteinExistence type="inferred from homology"/>
<dbReference type="PANTHER" id="PTHR43357">
    <property type="entry name" value="INNER MEMBRANE ABC TRANSPORTER PERMEASE PROTEIN YDCV"/>
    <property type="match status" value="1"/>
</dbReference>
<protein>
    <submittedName>
        <fullName evidence="10">Iron ABC transporter permease</fullName>
    </submittedName>
</protein>
<feature type="transmembrane region" description="Helical" evidence="8">
    <location>
        <begin position="443"/>
        <end position="462"/>
    </location>
</feature>
<evidence type="ECO:0000313" key="10">
    <source>
        <dbReference type="EMBL" id="WEG35453.1"/>
    </source>
</evidence>
<keyword evidence="11" id="KW-1185">Reference proteome</keyword>
<dbReference type="InterPro" id="IPR000515">
    <property type="entry name" value="MetI-like"/>
</dbReference>
<dbReference type="CDD" id="cd06261">
    <property type="entry name" value="TM_PBP2"/>
    <property type="match status" value="2"/>
</dbReference>
<gene>
    <name evidence="10" type="ORF">PYS61_05875</name>
</gene>
<feature type="transmembrane region" description="Helical" evidence="8">
    <location>
        <begin position="548"/>
        <end position="569"/>
    </location>
</feature>
<keyword evidence="3" id="KW-1003">Cell membrane</keyword>
<dbReference type="SUPFAM" id="SSF161098">
    <property type="entry name" value="MetI-like"/>
    <property type="match status" value="2"/>
</dbReference>
<evidence type="ECO:0000256" key="5">
    <source>
        <dbReference type="ARBA" id="ARBA00022692"/>
    </source>
</evidence>
<name>A0ABY8C433_9FIRM</name>
<feature type="transmembrane region" description="Helical" evidence="8">
    <location>
        <begin position="382"/>
        <end position="404"/>
    </location>
</feature>
<evidence type="ECO:0000259" key="9">
    <source>
        <dbReference type="PROSITE" id="PS50928"/>
    </source>
</evidence>
<evidence type="ECO:0000256" key="2">
    <source>
        <dbReference type="ARBA" id="ARBA00022448"/>
    </source>
</evidence>
<feature type="transmembrane region" description="Helical" evidence="8">
    <location>
        <begin position="78"/>
        <end position="105"/>
    </location>
</feature>
<dbReference type="PROSITE" id="PS50928">
    <property type="entry name" value="ABC_TM1"/>
    <property type="match status" value="2"/>
</dbReference>
<evidence type="ECO:0000256" key="3">
    <source>
        <dbReference type="ARBA" id="ARBA00022475"/>
    </source>
</evidence>
<feature type="transmembrane region" description="Helical" evidence="8">
    <location>
        <begin position="158"/>
        <end position="181"/>
    </location>
</feature>
<evidence type="ECO:0000256" key="6">
    <source>
        <dbReference type="ARBA" id="ARBA00022989"/>
    </source>
</evidence>